<keyword evidence="4" id="KW-0813">Transport</keyword>
<comment type="subcellular location">
    <subcellularLocation>
        <location evidence="2">Membrane</location>
        <topology evidence="2">Multi-pass membrane protein</topology>
    </subcellularLocation>
    <subcellularLocation>
        <location evidence="1">Plastid</location>
        <location evidence="1">Chloroplast envelope</location>
    </subcellularLocation>
</comment>
<dbReference type="PANTHER" id="PTHR45093">
    <property type="entry name" value="TRANSCRIPTION ACTIVATOR MSS11"/>
    <property type="match status" value="1"/>
</dbReference>
<keyword evidence="10" id="KW-0809">Transit peptide</keyword>
<evidence type="ECO:0000256" key="1">
    <source>
        <dbReference type="ARBA" id="ARBA00004119"/>
    </source>
</evidence>
<evidence type="ECO:0000256" key="7">
    <source>
        <dbReference type="ARBA" id="ARBA00022640"/>
    </source>
</evidence>
<dbReference type="SMART" id="SM00667">
    <property type="entry name" value="LisH"/>
    <property type="match status" value="1"/>
</dbReference>
<evidence type="ECO:0000256" key="15">
    <source>
        <dbReference type="SAM" id="Phobius"/>
    </source>
</evidence>
<dbReference type="GO" id="GO:0005634">
    <property type="term" value="C:nucleus"/>
    <property type="evidence" value="ECO:0007669"/>
    <property type="project" value="TreeGrafter"/>
</dbReference>
<feature type="transmembrane region" description="Helical" evidence="15">
    <location>
        <begin position="121"/>
        <end position="142"/>
    </location>
</feature>
<dbReference type="InterPro" id="IPR015943">
    <property type="entry name" value="WD40/YVTN_repeat-like_dom_sf"/>
</dbReference>
<keyword evidence="12 15" id="KW-0472">Membrane</keyword>
<dbReference type="AlphaFoldDB" id="A0A7J6F8R5"/>
<evidence type="ECO:0000256" key="2">
    <source>
        <dbReference type="ARBA" id="ARBA00004141"/>
    </source>
</evidence>
<dbReference type="Pfam" id="PF00400">
    <property type="entry name" value="WD40"/>
    <property type="match status" value="5"/>
</dbReference>
<feature type="transmembrane region" description="Helical" evidence="15">
    <location>
        <begin position="240"/>
        <end position="262"/>
    </location>
</feature>
<dbReference type="Proteomes" id="UP000525078">
    <property type="component" value="Unassembled WGS sequence"/>
</dbReference>
<dbReference type="Gene3D" id="2.130.10.10">
    <property type="entry name" value="YVTN repeat-like/Quinoprotein amine dehydrogenase"/>
    <property type="match status" value="2"/>
</dbReference>
<dbReference type="EMBL" id="JAATIP010000144">
    <property type="protein sequence ID" value="KAF4367092.1"/>
    <property type="molecule type" value="Genomic_DNA"/>
</dbReference>
<gene>
    <name evidence="16" type="ORF">F8388_006400</name>
    <name evidence="17" type="ORF">G4B88_021288</name>
</gene>
<dbReference type="InterPro" id="IPR036322">
    <property type="entry name" value="WD40_repeat_dom_sf"/>
</dbReference>
<dbReference type="Proteomes" id="UP000583929">
    <property type="component" value="Unassembled WGS sequence"/>
</dbReference>
<evidence type="ECO:0000256" key="8">
    <source>
        <dbReference type="ARBA" id="ARBA00022692"/>
    </source>
</evidence>
<evidence type="ECO:0000313" key="16">
    <source>
        <dbReference type="EMBL" id="KAF4367092.1"/>
    </source>
</evidence>
<comment type="similarity">
    <text evidence="3">Belongs to the bile acid:sodium symporter (BASS) (TC 2.A.28) family.</text>
</comment>
<feature type="region of interest" description="Disordered" evidence="14">
    <location>
        <begin position="796"/>
        <end position="912"/>
    </location>
</feature>
<dbReference type="PROSITE" id="PS50082">
    <property type="entry name" value="WD_REPEATS_2"/>
    <property type="match status" value="5"/>
</dbReference>
<keyword evidence="8 15" id="KW-0812">Transmembrane</keyword>
<name>A0A7J6F8R5_CANSA</name>
<dbReference type="PROSITE" id="PS50294">
    <property type="entry name" value="WD_REPEATS_REGION"/>
    <property type="match status" value="4"/>
</dbReference>
<evidence type="ECO:0000256" key="6">
    <source>
        <dbReference type="ARBA" id="ARBA00022574"/>
    </source>
</evidence>
<dbReference type="InterPro" id="IPR038770">
    <property type="entry name" value="Na+/solute_symporter_sf"/>
</dbReference>
<protein>
    <submittedName>
        <fullName evidence="16">Uncharacterized protein</fullName>
    </submittedName>
</protein>
<feature type="transmembrane region" description="Helical" evidence="15">
    <location>
        <begin position="274"/>
        <end position="294"/>
    </location>
</feature>
<evidence type="ECO:0000256" key="9">
    <source>
        <dbReference type="ARBA" id="ARBA00022737"/>
    </source>
</evidence>
<evidence type="ECO:0000256" key="12">
    <source>
        <dbReference type="ARBA" id="ARBA00023136"/>
    </source>
</evidence>
<dbReference type="PANTHER" id="PTHR45093:SF4">
    <property type="entry name" value="LISH DOMAIN-CONTAINING PROTEIN"/>
    <property type="match status" value="1"/>
</dbReference>
<evidence type="ECO:0000256" key="10">
    <source>
        <dbReference type="ARBA" id="ARBA00022946"/>
    </source>
</evidence>
<keyword evidence="11 15" id="KW-1133">Transmembrane helix</keyword>
<dbReference type="InterPro" id="IPR001680">
    <property type="entry name" value="WD40_rpt"/>
</dbReference>
<evidence type="ECO:0000256" key="13">
    <source>
        <dbReference type="PROSITE-ProRule" id="PRU00221"/>
    </source>
</evidence>
<dbReference type="GO" id="GO:0009941">
    <property type="term" value="C:chloroplast envelope"/>
    <property type="evidence" value="ECO:0007669"/>
    <property type="project" value="UniProtKB-SubCell"/>
</dbReference>
<keyword evidence="6 13" id="KW-0853">WD repeat</keyword>
<feature type="compositionally biased region" description="Low complexity" evidence="14">
    <location>
        <begin position="885"/>
        <end position="894"/>
    </location>
</feature>
<dbReference type="Pfam" id="PF08513">
    <property type="entry name" value="LisH"/>
    <property type="match status" value="1"/>
</dbReference>
<evidence type="ECO:0000313" key="18">
    <source>
        <dbReference type="Proteomes" id="UP000525078"/>
    </source>
</evidence>
<dbReference type="InterPro" id="IPR006594">
    <property type="entry name" value="LisH"/>
</dbReference>
<comment type="caution">
    <text evidence="16">The sequence shown here is derived from an EMBL/GenBank/DDBJ whole genome shotgun (WGS) entry which is preliminary data.</text>
</comment>
<dbReference type="SUPFAM" id="SSF50978">
    <property type="entry name" value="WD40 repeat-like"/>
    <property type="match status" value="1"/>
</dbReference>
<evidence type="ECO:0000256" key="14">
    <source>
        <dbReference type="SAM" id="MobiDB-lite"/>
    </source>
</evidence>
<reference evidence="18 19" key="1">
    <citation type="journal article" date="2020" name="bioRxiv">
        <title>Sequence and annotation of 42 cannabis genomes reveals extensive copy number variation in cannabinoid synthesis and pathogen resistance genes.</title>
        <authorList>
            <person name="Mckernan K.J."/>
            <person name="Helbert Y."/>
            <person name="Kane L.T."/>
            <person name="Ebling H."/>
            <person name="Zhang L."/>
            <person name="Liu B."/>
            <person name="Eaton Z."/>
            <person name="Mclaughlin S."/>
            <person name="Kingan S."/>
            <person name="Baybayan P."/>
            <person name="Concepcion G."/>
            <person name="Jordan M."/>
            <person name="Riva A."/>
            <person name="Barbazuk W."/>
            <person name="Harkins T."/>
        </authorList>
    </citation>
    <scope>NUCLEOTIDE SEQUENCE [LARGE SCALE GENOMIC DNA]</scope>
    <source>
        <strain evidence="18 19">cv. Jamaican Lion 4</strain>
        <strain evidence="17">Father</strain>
        <strain evidence="16">Mother</strain>
        <tissue evidence="16">Leaf</tissue>
    </source>
</reference>
<feature type="transmembrane region" description="Helical" evidence="15">
    <location>
        <begin position="184"/>
        <end position="203"/>
    </location>
</feature>
<keyword evidence="9" id="KW-0677">Repeat</keyword>
<dbReference type="CDD" id="cd00200">
    <property type="entry name" value="WD40"/>
    <property type="match status" value="1"/>
</dbReference>
<evidence type="ECO:0000313" key="19">
    <source>
        <dbReference type="Proteomes" id="UP000583929"/>
    </source>
</evidence>
<dbReference type="FunFam" id="1.20.1530.20:FF:000018">
    <property type="entry name" value="Probable sodium/metabolite cotransporter BASS1, chloroplastic"/>
    <property type="match status" value="1"/>
</dbReference>
<proteinExistence type="inferred from homology"/>
<evidence type="ECO:0000256" key="3">
    <source>
        <dbReference type="ARBA" id="ARBA00006528"/>
    </source>
</evidence>
<accession>A0A7J6F8R5</accession>
<feature type="transmembrane region" description="Helical" evidence="15">
    <location>
        <begin position="209"/>
        <end position="228"/>
    </location>
</feature>
<dbReference type="PROSITE" id="PS50896">
    <property type="entry name" value="LISH"/>
    <property type="match status" value="1"/>
</dbReference>
<feature type="transmembrane region" description="Helical" evidence="15">
    <location>
        <begin position="306"/>
        <end position="328"/>
    </location>
</feature>
<feature type="repeat" description="WD" evidence="13">
    <location>
        <begin position="1151"/>
        <end position="1184"/>
    </location>
</feature>
<dbReference type="Gene3D" id="1.20.1530.20">
    <property type="match status" value="1"/>
</dbReference>
<dbReference type="GO" id="GO:0016020">
    <property type="term" value="C:membrane"/>
    <property type="evidence" value="ECO:0007669"/>
    <property type="project" value="UniProtKB-SubCell"/>
</dbReference>
<keyword evidence="5" id="KW-0150">Chloroplast</keyword>
<feature type="compositionally biased region" description="Polar residues" evidence="14">
    <location>
        <begin position="834"/>
        <end position="856"/>
    </location>
</feature>
<keyword evidence="7" id="KW-0934">Plastid</keyword>
<dbReference type="InterPro" id="IPR002657">
    <property type="entry name" value="BilAc:Na_symport/Acr3"/>
</dbReference>
<dbReference type="PROSITE" id="PS00678">
    <property type="entry name" value="WD_REPEATS_1"/>
    <property type="match status" value="1"/>
</dbReference>
<organism evidence="16 18">
    <name type="scientific">Cannabis sativa</name>
    <name type="common">Hemp</name>
    <name type="synonym">Marijuana</name>
    <dbReference type="NCBI Taxonomy" id="3483"/>
    <lineage>
        <taxon>Eukaryota</taxon>
        <taxon>Viridiplantae</taxon>
        <taxon>Streptophyta</taxon>
        <taxon>Embryophyta</taxon>
        <taxon>Tracheophyta</taxon>
        <taxon>Spermatophyta</taxon>
        <taxon>Magnoliopsida</taxon>
        <taxon>eudicotyledons</taxon>
        <taxon>Gunneridae</taxon>
        <taxon>Pentapetalae</taxon>
        <taxon>rosids</taxon>
        <taxon>fabids</taxon>
        <taxon>Rosales</taxon>
        <taxon>Cannabaceae</taxon>
        <taxon>Cannabis</taxon>
    </lineage>
</organism>
<dbReference type="EMBL" id="JAATIQ010000020">
    <property type="protein sequence ID" value="KAF4400074.1"/>
    <property type="molecule type" value="Genomic_DNA"/>
</dbReference>
<feature type="compositionally biased region" description="Low complexity" evidence="14">
    <location>
        <begin position="796"/>
        <end position="826"/>
    </location>
</feature>
<feature type="repeat" description="WD" evidence="13">
    <location>
        <begin position="1231"/>
        <end position="1263"/>
    </location>
</feature>
<evidence type="ECO:0000256" key="4">
    <source>
        <dbReference type="ARBA" id="ARBA00022448"/>
    </source>
</evidence>
<feature type="transmembrane region" description="Helical" evidence="15">
    <location>
        <begin position="154"/>
        <end position="172"/>
    </location>
</feature>
<dbReference type="NCBIfam" id="TIGR00841">
    <property type="entry name" value="bass"/>
    <property type="match status" value="1"/>
</dbReference>
<feature type="repeat" description="WD" evidence="13">
    <location>
        <begin position="984"/>
        <end position="1015"/>
    </location>
</feature>
<sequence>MASISRLTIKDCSFNKASPAFFHRAVPALWDRRLKSHLDLRVGNCVTLNGENYAIQSKPRSPIAALCSPWLFVKTSRKEVYVLLTCTCRQSHVQCKAATNVSGDVPNSSSSSNEMNLYEKIIETLTTLFPLWVILGTIIGIYKPSAVTWLETDLFTVGLGFLMLSMGLTLTFEDFKRCLRNPWTVGVGFLAQYLIKPMLGFAIAMTLKLSAPLATGLILVSCCPGGQASNVATYISKGNVALSVLMTTCSTVGAIIMTPLLTKLLAGQLVPVDAAGLAMSTFQVVLVPTIVGVLANEFFPKFTSKIVTLTPLIGVILTTLLCASPIGQVAEVLKTQGTQLILPVALLHAAAFALGYWLSKLSFGESTSRTISIECGMQSSALGFLLAQKHFTNPLVAVPSAVSVVCMALGGSGLAVFWRNRPIPVDDKDDFKDRQKKEKLALDFSWSRARALQAHGPRKRENQTNLLCPYPPSKFLLQFSSHFGIFGYSNIDITMSQTNWEADKMLDVYIYDYLMKRKLHASAKAFQDEGKVSTDPVAIDAPGGFLFEWWSVFWDIFIARTNEKHSEPAASYIEDRLKISQEKGSFDDATMKQRIGENASQILDPSHVSMLNATTVAGQPPGQMLHGTPGGIPGNLQQVQNRNQLPTVPGPIQDVKGDIMNSKPAGPEGSLIGIHGSIHGPNQGSNNLTLKGWPLTALERMRSGLPPQANPLMQSSQSYNQIQQHLLRQAQQSLASPSTNELESRRLRMLLNSRSMSFGKDGQLGSVGDVSNVGSPVQVGCPVIPRADSDMLIKLQQQQLQKGNQQRQQYSQHPLSSQSPQSSNHQMRQDKIIGTSSITADGGMSNSFQGNDQALKSHTGGRKRKQPVSSSGPANSSGTANTAGPSPSSPSSPSAHTPGDAMSMPTLPHTSGSSTSLLMFGADNLGTLTTSSNQLADIDRFVEDGSLDDNVESFLSHDDNDPRDRVSRCADVSKGFSFSETRLIRASTNKIECCHFSPDGKLLATGGHDRKAALWCTDSFTMKSTLEEHSQWITDVRFSPSLSRLATSSADKTVRVWDVDNPGYSLRTFTGHSTAVMSLDFHPSKEDLICSCDNNSEIRYWSVKNGSCVGVFKGGATQLRFQPSLGRLLAAAADNSVSILDVETQVCRHKLQGHKNIVHSVCWDSTGEYLASVSDELVRVWSVSPSGKVDCVHELSCTGNNFRTCVFHPTHPSLLVTLEIWNMDESKTMTLHAHDNLVSSLAVSKVTGLVASASHDNCVKLWK</sequence>
<evidence type="ECO:0000256" key="5">
    <source>
        <dbReference type="ARBA" id="ARBA00022528"/>
    </source>
</evidence>
<feature type="repeat" description="WD" evidence="13">
    <location>
        <begin position="1069"/>
        <end position="1111"/>
    </location>
</feature>
<feature type="repeat" description="WD" evidence="13">
    <location>
        <begin position="1026"/>
        <end position="1061"/>
    </location>
</feature>
<feature type="compositionally biased region" description="Polar residues" evidence="14">
    <location>
        <begin position="867"/>
        <end position="884"/>
    </location>
</feature>
<dbReference type="SMART" id="SM00320">
    <property type="entry name" value="WD40"/>
    <property type="match status" value="6"/>
</dbReference>
<dbReference type="InterPro" id="IPR019775">
    <property type="entry name" value="WD40_repeat_CS"/>
</dbReference>
<feature type="transmembrane region" description="Helical" evidence="15">
    <location>
        <begin position="395"/>
        <end position="418"/>
    </location>
</feature>
<feature type="transmembrane region" description="Helical" evidence="15">
    <location>
        <begin position="340"/>
        <end position="359"/>
    </location>
</feature>
<dbReference type="Pfam" id="PF01758">
    <property type="entry name" value="SBF"/>
    <property type="match status" value="1"/>
</dbReference>
<keyword evidence="19" id="KW-1185">Reference proteome</keyword>
<evidence type="ECO:0000313" key="17">
    <source>
        <dbReference type="EMBL" id="KAF4400074.1"/>
    </source>
</evidence>
<evidence type="ECO:0000256" key="11">
    <source>
        <dbReference type="ARBA" id="ARBA00022989"/>
    </source>
</evidence>
<dbReference type="InterPro" id="IPR004710">
    <property type="entry name" value="Bilac:Na_transpt"/>
</dbReference>